<evidence type="ECO:0000313" key="2">
    <source>
        <dbReference type="Proteomes" id="UP000289738"/>
    </source>
</evidence>
<protein>
    <submittedName>
        <fullName evidence="1">Uncharacterized protein</fullName>
    </submittedName>
</protein>
<dbReference type="EMBL" id="SDMP01000005">
    <property type="protein sequence ID" value="RYR59044.1"/>
    <property type="molecule type" value="Genomic_DNA"/>
</dbReference>
<accession>A0A445D7T4</accession>
<organism evidence="1 2">
    <name type="scientific">Arachis hypogaea</name>
    <name type="common">Peanut</name>
    <dbReference type="NCBI Taxonomy" id="3818"/>
    <lineage>
        <taxon>Eukaryota</taxon>
        <taxon>Viridiplantae</taxon>
        <taxon>Streptophyta</taxon>
        <taxon>Embryophyta</taxon>
        <taxon>Tracheophyta</taxon>
        <taxon>Spermatophyta</taxon>
        <taxon>Magnoliopsida</taxon>
        <taxon>eudicotyledons</taxon>
        <taxon>Gunneridae</taxon>
        <taxon>Pentapetalae</taxon>
        <taxon>rosids</taxon>
        <taxon>fabids</taxon>
        <taxon>Fabales</taxon>
        <taxon>Fabaceae</taxon>
        <taxon>Papilionoideae</taxon>
        <taxon>50 kb inversion clade</taxon>
        <taxon>dalbergioids sensu lato</taxon>
        <taxon>Dalbergieae</taxon>
        <taxon>Pterocarpus clade</taxon>
        <taxon>Arachis</taxon>
    </lineage>
</organism>
<gene>
    <name evidence="1" type="ORF">Ahy_A05g024890</name>
</gene>
<name>A0A445D7T4_ARAHY</name>
<keyword evidence="2" id="KW-1185">Reference proteome</keyword>
<comment type="caution">
    <text evidence="1">The sequence shown here is derived from an EMBL/GenBank/DDBJ whole genome shotgun (WGS) entry which is preliminary data.</text>
</comment>
<sequence>MKLSIVKKITRNFSSKLELKANKYVLGEFLEFKGKQEDLQALSQIRRSKVERITVQKTSMFGLGEVDYEFESNEVPEV</sequence>
<proteinExistence type="predicted"/>
<dbReference type="Proteomes" id="UP000289738">
    <property type="component" value="Chromosome A05"/>
</dbReference>
<evidence type="ECO:0000313" key="1">
    <source>
        <dbReference type="EMBL" id="RYR59044.1"/>
    </source>
</evidence>
<reference evidence="1 2" key="1">
    <citation type="submission" date="2019-01" db="EMBL/GenBank/DDBJ databases">
        <title>Sequencing of cultivated peanut Arachis hypogaea provides insights into genome evolution and oil improvement.</title>
        <authorList>
            <person name="Chen X."/>
        </authorList>
    </citation>
    <scope>NUCLEOTIDE SEQUENCE [LARGE SCALE GENOMIC DNA]</scope>
    <source>
        <strain evidence="2">cv. Fuhuasheng</strain>
        <tissue evidence="1">Leaves</tissue>
    </source>
</reference>
<dbReference type="PANTHER" id="PTHR35287">
    <property type="entry name" value="SI:ZFOS-911D5.4"/>
    <property type="match status" value="1"/>
</dbReference>
<dbReference type="AlphaFoldDB" id="A0A445D7T4"/>
<dbReference type="PANTHER" id="PTHR35287:SF1">
    <property type="entry name" value="SI:ZFOS-911D5.4"/>
    <property type="match status" value="1"/>
</dbReference>
<dbReference type="STRING" id="3818.A0A445D7T4"/>